<evidence type="ECO:0000256" key="2">
    <source>
        <dbReference type="ARBA" id="ARBA00022448"/>
    </source>
</evidence>
<dbReference type="PANTHER" id="PTHR11958">
    <property type="entry name" value="SODIUM/DICARBOXYLATE SYMPORTER-RELATED"/>
    <property type="match status" value="1"/>
</dbReference>
<keyword evidence="9" id="KW-1185">Reference proteome</keyword>
<feature type="transmembrane region" description="Helical" evidence="7">
    <location>
        <begin position="205"/>
        <end position="222"/>
    </location>
</feature>
<dbReference type="InterPro" id="IPR036458">
    <property type="entry name" value="Na:dicarbo_symporter_sf"/>
</dbReference>
<dbReference type="Gene3D" id="1.10.3860.10">
    <property type="entry name" value="Sodium:dicarboxylate symporter"/>
    <property type="match status" value="1"/>
</dbReference>
<name>A0A517T4W5_9PLAN</name>
<feature type="transmembrane region" description="Helical" evidence="7">
    <location>
        <begin position="44"/>
        <end position="65"/>
    </location>
</feature>
<evidence type="ECO:0000256" key="3">
    <source>
        <dbReference type="ARBA" id="ARBA00022692"/>
    </source>
</evidence>
<dbReference type="InterPro" id="IPR001991">
    <property type="entry name" value="Na-dicarboxylate_symporter"/>
</dbReference>
<organism evidence="8 9">
    <name type="scientific">Calycomorphotria hydatis</name>
    <dbReference type="NCBI Taxonomy" id="2528027"/>
    <lineage>
        <taxon>Bacteria</taxon>
        <taxon>Pseudomonadati</taxon>
        <taxon>Planctomycetota</taxon>
        <taxon>Planctomycetia</taxon>
        <taxon>Planctomycetales</taxon>
        <taxon>Planctomycetaceae</taxon>
        <taxon>Calycomorphotria</taxon>
    </lineage>
</organism>
<proteinExistence type="predicted"/>
<keyword evidence="6" id="KW-0175">Coiled coil</keyword>
<feature type="transmembrane region" description="Helical" evidence="7">
    <location>
        <begin position="12"/>
        <end position="32"/>
    </location>
</feature>
<dbReference type="KEGG" id="chya:V22_06250"/>
<dbReference type="AlphaFoldDB" id="A0A517T4W5"/>
<evidence type="ECO:0000313" key="8">
    <source>
        <dbReference type="EMBL" id="QDT63404.1"/>
    </source>
</evidence>
<accession>A0A517T4W5</accession>
<dbReference type="GO" id="GO:0015293">
    <property type="term" value="F:symporter activity"/>
    <property type="evidence" value="ECO:0007669"/>
    <property type="project" value="InterPro"/>
</dbReference>
<sequence>MAEKQKSRLTLYILLAIVAAIIAALVVPEAAMATEVGGEIFLNLLKMLVVPLVVTSVMSGILGLGDVRKLGRPGLYTITYYLSTTVLAVFIGLVVVNVIQPGKSISSEQLESAKESGEQKDKAVEAKKRQTEIDEVNEKIAAVGEKLKNVGSDNARAEKLKAELDELKNQKRELERSGGIWLILTNLVKMLFTDNLFAAAVKMDLLPLIGFSIVFAAMLTTLGERVDSLTTLIDQANHALMQFVLLVMNVAPIGIFCLVASRFGEAQASGELLKMLQQTGLYMATVLVGLAIHAFVTLPLIYWFFTRKNPYRYIYLMSQALLTAFSTASSSATLPVTMETAKERAGVSEKSVEFVLPIGATINMDGTALYEAAAAIFIAQALGDSYDLTLMKQVTIALTATLAAIGAAGIPEAGLVTMLIVLNAVGLPVEYIGLILSVDWLLDRFRTAVNVFGDSVGAAVVEKSMPQ</sequence>
<keyword evidence="4 7" id="KW-1133">Transmembrane helix</keyword>
<dbReference type="Pfam" id="PF00375">
    <property type="entry name" value="SDF"/>
    <property type="match status" value="2"/>
</dbReference>
<evidence type="ECO:0000256" key="6">
    <source>
        <dbReference type="SAM" id="Coils"/>
    </source>
</evidence>
<feature type="transmembrane region" description="Helical" evidence="7">
    <location>
        <begin position="281"/>
        <end position="306"/>
    </location>
</feature>
<comment type="subcellular location">
    <subcellularLocation>
        <location evidence="1">Membrane</location>
        <topology evidence="1">Multi-pass membrane protein</topology>
    </subcellularLocation>
</comment>
<keyword evidence="3 7" id="KW-0812">Transmembrane</keyword>
<protein>
    <submittedName>
        <fullName evidence="8">Proton glutamate symport protein</fullName>
    </submittedName>
</protein>
<dbReference type="PANTHER" id="PTHR11958:SF63">
    <property type="entry name" value="AMINO ACID TRANSPORTER"/>
    <property type="match status" value="1"/>
</dbReference>
<dbReference type="Proteomes" id="UP000319976">
    <property type="component" value="Chromosome"/>
</dbReference>
<evidence type="ECO:0000256" key="7">
    <source>
        <dbReference type="SAM" id="Phobius"/>
    </source>
</evidence>
<feature type="transmembrane region" description="Helical" evidence="7">
    <location>
        <begin position="390"/>
        <end position="410"/>
    </location>
</feature>
<evidence type="ECO:0000256" key="4">
    <source>
        <dbReference type="ARBA" id="ARBA00022989"/>
    </source>
</evidence>
<dbReference type="InterPro" id="IPR050746">
    <property type="entry name" value="DAACS"/>
</dbReference>
<dbReference type="PRINTS" id="PR00173">
    <property type="entry name" value="EDTRNSPORT"/>
</dbReference>
<keyword evidence="2" id="KW-0813">Transport</keyword>
<keyword evidence="5 7" id="KW-0472">Membrane</keyword>
<feature type="coiled-coil region" evidence="6">
    <location>
        <begin position="150"/>
        <end position="177"/>
    </location>
</feature>
<dbReference type="GO" id="GO:0016020">
    <property type="term" value="C:membrane"/>
    <property type="evidence" value="ECO:0007669"/>
    <property type="project" value="UniProtKB-SubCell"/>
</dbReference>
<dbReference type="SUPFAM" id="SSF118215">
    <property type="entry name" value="Proton glutamate symport protein"/>
    <property type="match status" value="2"/>
</dbReference>
<feature type="transmembrane region" description="Helical" evidence="7">
    <location>
        <begin position="77"/>
        <end position="99"/>
    </location>
</feature>
<feature type="transmembrane region" description="Helical" evidence="7">
    <location>
        <begin position="416"/>
        <end position="436"/>
    </location>
</feature>
<evidence type="ECO:0000256" key="5">
    <source>
        <dbReference type="ARBA" id="ARBA00023136"/>
    </source>
</evidence>
<evidence type="ECO:0000256" key="1">
    <source>
        <dbReference type="ARBA" id="ARBA00004141"/>
    </source>
</evidence>
<evidence type="ECO:0000313" key="9">
    <source>
        <dbReference type="Proteomes" id="UP000319976"/>
    </source>
</evidence>
<dbReference type="EMBL" id="CP036316">
    <property type="protein sequence ID" value="QDT63404.1"/>
    <property type="molecule type" value="Genomic_DNA"/>
</dbReference>
<feature type="transmembrane region" description="Helical" evidence="7">
    <location>
        <begin position="243"/>
        <end position="261"/>
    </location>
</feature>
<gene>
    <name evidence="8" type="primary">gltP</name>
    <name evidence="8" type="ORF">V22_06250</name>
</gene>
<reference evidence="8 9" key="1">
    <citation type="submission" date="2019-02" db="EMBL/GenBank/DDBJ databases">
        <title>Deep-cultivation of Planctomycetes and their phenomic and genomic characterization uncovers novel biology.</title>
        <authorList>
            <person name="Wiegand S."/>
            <person name="Jogler M."/>
            <person name="Boedeker C."/>
            <person name="Pinto D."/>
            <person name="Vollmers J."/>
            <person name="Rivas-Marin E."/>
            <person name="Kohn T."/>
            <person name="Peeters S.H."/>
            <person name="Heuer A."/>
            <person name="Rast P."/>
            <person name="Oberbeckmann S."/>
            <person name="Bunk B."/>
            <person name="Jeske O."/>
            <person name="Meyerdierks A."/>
            <person name="Storesund J.E."/>
            <person name="Kallscheuer N."/>
            <person name="Luecker S."/>
            <person name="Lage O.M."/>
            <person name="Pohl T."/>
            <person name="Merkel B.J."/>
            <person name="Hornburger P."/>
            <person name="Mueller R.-W."/>
            <person name="Bruemmer F."/>
            <person name="Labrenz M."/>
            <person name="Spormann A.M."/>
            <person name="Op den Camp H."/>
            <person name="Overmann J."/>
            <person name="Amann R."/>
            <person name="Jetten M.S.M."/>
            <person name="Mascher T."/>
            <person name="Medema M.H."/>
            <person name="Devos D.P."/>
            <person name="Kaster A.-K."/>
            <person name="Ovreas L."/>
            <person name="Rohde M."/>
            <person name="Galperin M.Y."/>
            <person name="Jogler C."/>
        </authorList>
    </citation>
    <scope>NUCLEOTIDE SEQUENCE [LARGE SCALE GENOMIC DNA]</scope>
    <source>
        <strain evidence="8 9">V22</strain>
    </source>
</reference>
<feature type="transmembrane region" description="Helical" evidence="7">
    <location>
        <begin position="313"/>
        <end position="334"/>
    </location>
</feature>